<gene>
    <name evidence="2" type="ORF">FH972_022207</name>
</gene>
<protein>
    <submittedName>
        <fullName evidence="2">Uncharacterized protein</fullName>
    </submittedName>
</protein>
<name>A0A5N6KS73_9ROSI</name>
<sequence length="414" mass="42821">MPLSLKSSKSRHVAGHAPAAAKGDCCSLRPSSWGRQPARDRAACSGSRRARWCSLTGSHGRRDQPRHLHLLSEKHVHGPCRSDKGKGLTVVALLALGAVAGHVSEAAAGVAGLASAAAAAAAASAAISTTESTAIAASHCAVTGDVADLAALVALLAASAAAHAHAAGWTAHGTAGGGLCALAGQVTKLVAAVAARRLLLSGRLLALARKMALLAAVVAGRVTLGGAVTGLVRSVAAYTFSGQLTGAKQGKIEASSLPRIHQGRGAESAVWCACAETAPRQEAFGARGCQRTVVASTSTAHAAAHAAAGDQTRLLEAVHFYFCGRKLLRLGRALVAGAKLRGVWREHTPEQVENLEKQGRMHTSRQVFARRKRLFEREDGWKEDEGRGRMSGRGRRRRGSMQESKNARGGFGST</sequence>
<evidence type="ECO:0000256" key="1">
    <source>
        <dbReference type="SAM" id="MobiDB-lite"/>
    </source>
</evidence>
<comment type="caution">
    <text evidence="2">The sequence shown here is derived from an EMBL/GenBank/DDBJ whole genome shotgun (WGS) entry which is preliminary data.</text>
</comment>
<keyword evidence="3" id="KW-1185">Reference proteome</keyword>
<reference evidence="2 3" key="1">
    <citation type="submission" date="2019-06" db="EMBL/GenBank/DDBJ databases">
        <title>A chromosomal-level reference genome of Carpinus fangiana (Coryloideae, Betulaceae).</title>
        <authorList>
            <person name="Yang X."/>
            <person name="Wang Z."/>
            <person name="Zhang L."/>
            <person name="Hao G."/>
            <person name="Liu J."/>
            <person name="Yang Y."/>
        </authorList>
    </citation>
    <scope>NUCLEOTIDE SEQUENCE [LARGE SCALE GENOMIC DNA]</scope>
    <source>
        <strain evidence="2">Cfa_2016G</strain>
        <tissue evidence="2">Leaf</tissue>
    </source>
</reference>
<dbReference type="EMBL" id="VIBQ01000010">
    <property type="protein sequence ID" value="KAB8339274.1"/>
    <property type="molecule type" value="Genomic_DNA"/>
</dbReference>
<organism evidence="2 3">
    <name type="scientific">Carpinus fangiana</name>
    <dbReference type="NCBI Taxonomy" id="176857"/>
    <lineage>
        <taxon>Eukaryota</taxon>
        <taxon>Viridiplantae</taxon>
        <taxon>Streptophyta</taxon>
        <taxon>Embryophyta</taxon>
        <taxon>Tracheophyta</taxon>
        <taxon>Spermatophyta</taxon>
        <taxon>Magnoliopsida</taxon>
        <taxon>eudicotyledons</taxon>
        <taxon>Gunneridae</taxon>
        <taxon>Pentapetalae</taxon>
        <taxon>rosids</taxon>
        <taxon>fabids</taxon>
        <taxon>Fagales</taxon>
        <taxon>Betulaceae</taxon>
        <taxon>Carpinus</taxon>
    </lineage>
</organism>
<evidence type="ECO:0000313" key="2">
    <source>
        <dbReference type="EMBL" id="KAB8339274.1"/>
    </source>
</evidence>
<evidence type="ECO:0000313" key="3">
    <source>
        <dbReference type="Proteomes" id="UP000327013"/>
    </source>
</evidence>
<feature type="region of interest" description="Disordered" evidence="1">
    <location>
        <begin position="379"/>
        <end position="414"/>
    </location>
</feature>
<feature type="compositionally biased region" description="Basic residues" evidence="1">
    <location>
        <begin position="390"/>
        <end position="399"/>
    </location>
</feature>
<dbReference type="Proteomes" id="UP000327013">
    <property type="component" value="Unassembled WGS sequence"/>
</dbReference>
<dbReference type="AlphaFoldDB" id="A0A5N6KS73"/>
<proteinExistence type="predicted"/>
<accession>A0A5N6KS73</accession>
<feature type="compositionally biased region" description="Basic and acidic residues" evidence="1">
    <location>
        <begin position="379"/>
        <end position="388"/>
    </location>
</feature>